<protein>
    <submittedName>
        <fullName evidence="2">Uncharacterized protein</fullName>
    </submittedName>
</protein>
<accession>A0AAF0DY21</accession>
<gene>
    <name evidence="2" type="ORF">MOBT1_000412</name>
</gene>
<feature type="chain" id="PRO_5042061126" evidence="1">
    <location>
        <begin position="23"/>
        <end position="186"/>
    </location>
</feature>
<evidence type="ECO:0000313" key="3">
    <source>
        <dbReference type="Proteomes" id="UP001214603"/>
    </source>
</evidence>
<evidence type="ECO:0000256" key="1">
    <source>
        <dbReference type="SAM" id="SignalP"/>
    </source>
</evidence>
<sequence>MPRAVYTALVVLLLRPAAAVDAQRMQRLQRIRHTYDAAYTRWLPHITLIPPFQLHAPDGLAKDDVPAWLSSLLDGLSDDTARACARHARHRVSLSEIGVFRLRRYENIHLRPSEASAPPLLALQRDVQLASTPHIPKAKRKRESFIPHASLGQAYSPEDRADIELEATRDCALAHGGLTVAVDNIQ</sequence>
<dbReference type="EMBL" id="CP119934">
    <property type="protein sequence ID" value="WFD01736.1"/>
    <property type="molecule type" value="Genomic_DNA"/>
</dbReference>
<name>A0AAF0DY21_9BASI</name>
<keyword evidence="3" id="KW-1185">Reference proteome</keyword>
<organism evidence="2 3">
    <name type="scientific">Malassezia obtusa</name>
    <dbReference type="NCBI Taxonomy" id="76774"/>
    <lineage>
        <taxon>Eukaryota</taxon>
        <taxon>Fungi</taxon>
        <taxon>Dikarya</taxon>
        <taxon>Basidiomycota</taxon>
        <taxon>Ustilaginomycotina</taxon>
        <taxon>Malasseziomycetes</taxon>
        <taxon>Malasseziales</taxon>
        <taxon>Malasseziaceae</taxon>
        <taxon>Malassezia</taxon>
    </lineage>
</organism>
<dbReference type="Gene3D" id="3.90.1140.10">
    <property type="entry name" value="Cyclic phosphodiesterase"/>
    <property type="match status" value="1"/>
</dbReference>
<reference evidence="2" key="1">
    <citation type="submission" date="2023-03" db="EMBL/GenBank/DDBJ databases">
        <title>Mating type loci evolution in Malassezia.</title>
        <authorList>
            <person name="Coelho M.A."/>
        </authorList>
    </citation>
    <scope>NUCLEOTIDE SEQUENCE</scope>
    <source>
        <strain evidence="2">CBS 7876</strain>
    </source>
</reference>
<dbReference type="Pfam" id="PF13563">
    <property type="entry name" value="2_5_RNA_ligase2"/>
    <property type="match status" value="1"/>
</dbReference>
<evidence type="ECO:0000313" key="2">
    <source>
        <dbReference type="EMBL" id="WFD01736.1"/>
    </source>
</evidence>
<dbReference type="Proteomes" id="UP001214603">
    <property type="component" value="Chromosome 1"/>
</dbReference>
<dbReference type="InterPro" id="IPR009097">
    <property type="entry name" value="Cyclic_Pdiesterase"/>
</dbReference>
<dbReference type="AlphaFoldDB" id="A0AAF0DY21"/>
<feature type="signal peptide" evidence="1">
    <location>
        <begin position="1"/>
        <end position="22"/>
    </location>
</feature>
<dbReference type="PANTHER" id="PTHR37474">
    <property type="entry name" value="RNA LIGASE/CYCLIC NUCLEOTIDE PHOSPHODIESTERASE"/>
    <property type="match status" value="1"/>
</dbReference>
<proteinExistence type="predicted"/>
<dbReference type="PANTHER" id="PTHR37474:SF1">
    <property type="entry name" value="2'-5' RNA LIGASE FAMILY PROTEIN"/>
    <property type="match status" value="1"/>
</dbReference>
<dbReference type="SUPFAM" id="SSF55144">
    <property type="entry name" value="LigT-like"/>
    <property type="match status" value="1"/>
</dbReference>
<keyword evidence="1" id="KW-0732">Signal</keyword>